<dbReference type="InterPro" id="IPR027995">
    <property type="entry name" value="Galactosyl_T_N"/>
</dbReference>
<reference evidence="14" key="1">
    <citation type="submission" date="2021-01" db="UniProtKB">
        <authorList>
            <consortium name="EnsemblMetazoa"/>
        </authorList>
    </citation>
    <scope>IDENTIFICATION</scope>
</reference>
<dbReference type="GO" id="GO:0005794">
    <property type="term" value="C:Golgi apparatus"/>
    <property type="evidence" value="ECO:0007669"/>
    <property type="project" value="TreeGrafter"/>
</dbReference>
<keyword evidence="9 11" id="KW-0472">Membrane</keyword>
<dbReference type="AlphaFoldDB" id="A0A7M5WQB3"/>
<evidence type="ECO:0000259" key="13">
    <source>
        <dbReference type="Pfam" id="PF13733"/>
    </source>
</evidence>
<dbReference type="InterPro" id="IPR029044">
    <property type="entry name" value="Nucleotide-diphossugar_trans"/>
</dbReference>
<comment type="similarity">
    <text evidence="3 11">Belongs to the glycosyltransferase 7 family.</text>
</comment>
<dbReference type="GeneID" id="136807134"/>
<dbReference type="UniPathway" id="UPA00378"/>
<evidence type="ECO:0000256" key="11">
    <source>
        <dbReference type="RuleBase" id="RU368121"/>
    </source>
</evidence>
<dbReference type="RefSeq" id="XP_066919812.1">
    <property type="nucleotide sequence ID" value="XM_067063711.1"/>
</dbReference>
<dbReference type="GO" id="GO:0016020">
    <property type="term" value="C:membrane"/>
    <property type="evidence" value="ECO:0007669"/>
    <property type="project" value="UniProtKB-SubCell"/>
</dbReference>
<dbReference type="PRINTS" id="PR02050">
    <property type="entry name" value="B14GALTRFASE"/>
</dbReference>
<evidence type="ECO:0000256" key="9">
    <source>
        <dbReference type="ARBA" id="ARBA00023136"/>
    </source>
</evidence>
<dbReference type="Proteomes" id="UP000594262">
    <property type="component" value="Unplaced"/>
</dbReference>
<evidence type="ECO:0000259" key="12">
    <source>
        <dbReference type="Pfam" id="PF02709"/>
    </source>
</evidence>
<dbReference type="Pfam" id="PF13733">
    <property type="entry name" value="Glyco_transf_7N"/>
    <property type="match status" value="1"/>
</dbReference>
<dbReference type="GO" id="GO:0005975">
    <property type="term" value="P:carbohydrate metabolic process"/>
    <property type="evidence" value="ECO:0007669"/>
    <property type="project" value="InterPro"/>
</dbReference>
<dbReference type="OrthoDB" id="6020592at2759"/>
<keyword evidence="8 11" id="KW-1133">Transmembrane helix</keyword>
<feature type="domain" description="Galactosyltransferase N-terminal" evidence="13">
    <location>
        <begin position="109"/>
        <end position="239"/>
    </location>
</feature>
<dbReference type="GO" id="GO:0008378">
    <property type="term" value="F:galactosyltransferase activity"/>
    <property type="evidence" value="ECO:0007669"/>
    <property type="project" value="TreeGrafter"/>
</dbReference>
<name>A0A7M5WQB3_9CNID</name>
<evidence type="ECO:0000256" key="7">
    <source>
        <dbReference type="ARBA" id="ARBA00022968"/>
    </source>
</evidence>
<keyword evidence="7 11" id="KW-0735">Signal-anchor</keyword>
<keyword evidence="10 11" id="KW-0325">Glycoprotein</keyword>
<evidence type="ECO:0000256" key="10">
    <source>
        <dbReference type="ARBA" id="ARBA00023180"/>
    </source>
</evidence>
<comment type="function">
    <text evidence="11">Catalyses the transfer of galactose onto proteins or lipids.</text>
</comment>
<dbReference type="CDD" id="cd00899">
    <property type="entry name" value="b4GalT"/>
    <property type="match status" value="1"/>
</dbReference>
<keyword evidence="6 11" id="KW-0812">Transmembrane</keyword>
<dbReference type="PANTHER" id="PTHR19300:SF57">
    <property type="entry name" value="BETA-1,4-N-ACETYLGALACTOSAMINYLTRANSFERASE"/>
    <property type="match status" value="1"/>
</dbReference>
<sequence>MACDQAMYDKTLSNTFIILLALTCYTSVLVVLALVYPTTQIINIQLKGFEYQNHQRRDVEDFEKEIQSIFSPEKCKEDEKMRLITSGYDKRTEEITSYIDCHCSKRNKCVPNTLGRISVNMNVTTMDEVFKESFTKILNPGGWYVPKQCKTSSVAIVIPYRNRESQLSIFLRHYHPIFIRQKLHYRIFVIDQVDKDPFNRGKLMNVGYNEAKKYFPYDCVVFHDVDLLLEDDRLMYSCQSSPQHLSVSLDKYNYRLLYQELFGGIEMFTRDHFELINGFSNSFWGWGAEDDNLYRRLAWKGLTLWRPSVHRARYKMIKHDNAEVDAKSDRFDIRKESYKHFATDGLSSLKYEVKETILHPTHTHVKVDLHMAKDDLFGIVNYEKPK</sequence>
<keyword evidence="4 11" id="KW-0328">Glycosyltransferase</keyword>
<evidence type="ECO:0000256" key="5">
    <source>
        <dbReference type="ARBA" id="ARBA00022679"/>
    </source>
</evidence>
<evidence type="ECO:0000256" key="1">
    <source>
        <dbReference type="ARBA" id="ARBA00004606"/>
    </source>
</evidence>
<dbReference type="Pfam" id="PF02709">
    <property type="entry name" value="Glyco_transf_7C"/>
    <property type="match status" value="1"/>
</dbReference>
<keyword evidence="5 11" id="KW-0808">Transferase</keyword>
<dbReference type="PANTHER" id="PTHR19300">
    <property type="entry name" value="BETA-1,4-GALACTOSYLTRANSFERASE"/>
    <property type="match status" value="1"/>
</dbReference>
<organism evidence="14 15">
    <name type="scientific">Clytia hemisphaerica</name>
    <dbReference type="NCBI Taxonomy" id="252671"/>
    <lineage>
        <taxon>Eukaryota</taxon>
        <taxon>Metazoa</taxon>
        <taxon>Cnidaria</taxon>
        <taxon>Hydrozoa</taxon>
        <taxon>Hydroidolina</taxon>
        <taxon>Leptothecata</taxon>
        <taxon>Obeliida</taxon>
        <taxon>Clytiidae</taxon>
        <taxon>Clytia</taxon>
    </lineage>
</organism>
<evidence type="ECO:0000256" key="8">
    <source>
        <dbReference type="ARBA" id="ARBA00022989"/>
    </source>
</evidence>
<dbReference type="EC" id="2.4.1.-" evidence="11"/>
<evidence type="ECO:0000256" key="3">
    <source>
        <dbReference type="ARBA" id="ARBA00005735"/>
    </source>
</evidence>
<dbReference type="InterPro" id="IPR027791">
    <property type="entry name" value="Galactosyl_T_C"/>
</dbReference>
<dbReference type="Gene3D" id="3.90.550.10">
    <property type="entry name" value="Spore Coat Polysaccharide Biosynthesis Protein SpsA, Chain A"/>
    <property type="match status" value="1"/>
</dbReference>
<protein>
    <recommendedName>
        <fullName evidence="11">Beta-1,4-galactosyltransferase</fullName>
        <ecNumber evidence="11">2.4.1.-</ecNumber>
    </recommendedName>
</protein>
<evidence type="ECO:0000256" key="4">
    <source>
        <dbReference type="ARBA" id="ARBA00022676"/>
    </source>
</evidence>
<comment type="pathway">
    <text evidence="2 11">Protein modification; protein glycosylation.</text>
</comment>
<evidence type="ECO:0000256" key="6">
    <source>
        <dbReference type="ARBA" id="ARBA00022692"/>
    </source>
</evidence>
<keyword evidence="15" id="KW-1185">Reference proteome</keyword>
<dbReference type="EnsemblMetazoa" id="CLYHEMT001255.1">
    <property type="protein sequence ID" value="CLYHEMP001255.1"/>
    <property type="gene ID" value="CLYHEMG001255"/>
</dbReference>
<accession>A0A7M5WQB3</accession>
<evidence type="ECO:0000313" key="15">
    <source>
        <dbReference type="Proteomes" id="UP000594262"/>
    </source>
</evidence>
<proteinExistence type="inferred from homology"/>
<evidence type="ECO:0000313" key="14">
    <source>
        <dbReference type="EnsemblMetazoa" id="CLYHEMP001255.1"/>
    </source>
</evidence>
<feature type="domain" description="Galactosyltransferase C-terminal" evidence="12">
    <location>
        <begin position="244"/>
        <end position="320"/>
    </location>
</feature>
<feature type="transmembrane region" description="Helical" evidence="11">
    <location>
        <begin position="12"/>
        <end position="36"/>
    </location>
</feature>
<dbReference type="SUPFAM" id="SSF53448">
    <property type="entry name" value="Nucleotide-diphospho-sugar transferases"/>
    <property type="match status" value="1"/>
</dbReference>
<dbReference type="InterPro" id="IPR003859">
    <property type="entry name" value="Galactosyl_T"/>
</dbReference>
<evidence type="ECO:0000256" key="2">
    <source>
        <dbReference type="ARBA" id="ARBA00004922"/>
    </source>
</evidence>
<comment type="subcellular location">
    <subcellularLocation>
        <location evidence="1">Membrane</location>
        <topology evidence="1">Single-pass type II membrane protein</topology>
    </subcellularLocation>
</comment>